<dbReference type="Proteomes" id="UP001497644">
    <property type="component" value="Chromosome 9"/>
</dbReference>
<evidence type="ECO:0000313" key="1">
    <source>
        <dbReference type="EMBL" id="CAL1689056.1"/>
    </source>
</evidence>
<name>A0AAV2PAQ2_9HYME</name>
<protein>
    <submittedName>
        <fullName evidence="1">Uncharacterized protein</fullName>
    </submittedName>
</protein>
<dbReference type="AlphaFoldDB" id="A0AAV2PAQ2"/>
<accession>A0AAV2PAQ2</accession>
<keyword evidence="2" id="KW-1185">Reference proteome</keyword>
<dbReference type="EMBL" id="OZ034832">
    <property type="protein sequence ID" value="CAL1689056.1"/>
    <property type="molecule type" value="Genomic_DNA"/>
</dbReference>
<organism evidence="1 2">
    <name type="scientific">Lasius platythorax</name>
    <dbReference type="NCBI Taxonomy" id="488582"/>
    <lineage>
        <taxon>Eukaryota</taxon>
        <taxon>Metazoa</taxon>
        <taxon>Ecdysozoa</taxon>
        <taxon>Arthropoda</taxon>
        <taxon>Hexapoda</taxon>
        <taxon>Insecta</taxon>
        <taxon>Pterygota</taxon>
        <taxon>Neoptera</taxon>
        <taxon>Endopterygota</taxon>
        <taxon>Hymenoptera</taxon>
        <taxon>Apocrita</taxon>
        <taxon>Aculeata</taxon>
        <taxon>Formicoidea</taxon>
        <taxon>Formicidae</taxon>
        <taxon>Formicinae</taxon>
        <taxon>Lasius</taxon>
        <taxon>Lasius</taxon>
    </lineage>
</organism>
<evidence type="ECO:0000313" key="2">
    <source>
        <dbReference type="Proteomes" id="UP001497644"/>
    </source>
</evidence>
<proteinExistence type="predicted"/>
<reference evidence="1" key="1">
    <citation type="submission" date="2024-04" db="EMBL/GenBank/DDBJ databases">
        <authorList>
            <consortium name="Molecular Ecology Group"/>
        </authorList>
    </citation>
    <scope>NUCLEOTIDE SEQUENCE</scope>
</reference>
<sequence>MPVELKSSRRDIDPAIKNVKRRNLACVNIAFKIRLTQEESQLQITTIRLDSSIFNIWYNRDLLTSGESKEPRGAKWVRYQERVTSSRVSGLTKRLESVCLAFPVQRARFAAR</sequence>
<gene>
    <name evidence="1" type="ORF">LPLAT_LOCUS14055</name>
</gene>